<proteinExistence type="predicted"/>
<evidence type="ECO:0008006" key="3">
    <source>
        <dbReference type="Google" id="ProtNLM"/>
    </source>
</evidence>
<organism evidence="2">
    <name type="scientific">Gallibacterium anatis</name>
    <dbReference type="NCBI Taxonomy" id="750"/>
    <lineage>
        <taxon>Bacteria</taxon>
        <taxon>Pseudomonadati</taxon>
        <taxon>Pseudomonadota</taxon>
        <taxon>Gammaproteobacteria</taxon>
        <taxon>Pasteurellales</taxon>
        <taxon>Pasteurellaceae</taxon>
        <taxon>Gallibacterium</taxon>
    </lineage>
</organism>
<dbReference type="EMBL" id="JADION010000003">
    <property type="protein sequence ID" value="MBF4102209.1"/>
    <property type="molecule type" value="Genomic_DNA"/>
</dbReference>
<protein>
    <recommendedName>
        <fullName evidence="3">Lipoprotein</fullName>
    </recommendedName>
</protein>
<name>A0A930UW61_9PAST</name>
<accession>A0A930UW61</accession>
<gene>
    <name evidence="2" type="ORF">INT80_01580</name>
</gene>
<comment type="caution">
    <text evidence="2">The sequence shown here is derived from an EMBL/GenBank/DDBJ whole genome shotgun (WGS) entry which is preliminary data.</text>
</comment>
<sequence>MKKKLITALTAIGLSAMLTACSDKDISGNYVNIANSDDMLTVIKSQNSELYMFKGKSKSTAKLLNGSLLPFNLAVQKKGDDLFLSSKNKKIGNFHNGEITLKFEDINIDGTYKRNKRINAKS</sequence>
<keyword evidence="1" id="KW-0732">Signal</keyword>
<evidence type="ECO:0000256" key="1">
    <source>
        <dbReference type="SAM" id="SignalP"/>
    </source>
</evidence>
<feature type="chain" id="PRO_5037541645" description="Lipoprotein" evidence="1">
    <location>
        <begin position="21"/>
        <end position="122"/>
    </location>
</feature>
<feature type="signal peptide" evidence="1">
    <location>
        <begin position="1"/>
        <end position="20"/>
    </location>
</feature>
<dbReference type="PROSITE" id="PS51257">
    <property type="entry name" value="PROKAR_LIPOPROTEIN"/>
    <property type="match status" value="1"/>
</dbReference>
<evidence type="ECO:0000313" key="2">
    <source>
        <dbReference type="EMBL" id="MBF4102209.1"/>
    </source>
</evidence>
<dbReference type="AlphaFoldDB" id="A0A930UW61"/>
<reference evidence="2" key="1">
    <citation type="submission" date="2020-11" db="EMBL/GenBank/DDBJ databases">
        <title>Gallibacterium anatis 1637, full genome, WGS.</title>
        <authorList>
            <person name="Laishevtcev A.I."/>
            <person name="Yakimova E.A."/>
            <person name="Petkovich D."/>
            <person name="Stepanova T.V."/>
            <person name="Kalendr R.S."/>
            <person name="Rubalsky E.O."/>
            <person name="Zulkarneev E.R."/>
            <person name="Aleshkin A.V."/>
        </authorList>
    </citation>
    <scope>NUCLEOTIDE SEQUENCE</scope>
    <source>
        <strain evidence="2">1637</strain>
    </source>
</reference>